<evidence type="ECO:0000313" key="10">
    <source>
        <dbReference type="EMBL" id="TRZ34087.1"/>
    </source>
</evidence>
<evidence type="ECO:0000256" key="7">
    <source>
        <dbReference type="ARBA" id="ARBA00022993"/>
    </source>
</evidence>
<dbReference type="SUPFAM" id="SSF52540">
    <property type="entry name" value="P-loop containing nucleoside triphosphate hydrolases"/>
    <property type="match status" value="1"/>
</dbReference>
<feature type="binding site" evidence="8">
    <location>
        <begin position="12"/>
        <end position="17"/>
    </location>
    <ligand>
        <name>ATP</name>
        <dbReference type="ChEBI" id="CHEBI:30616"/>
    </ligand>
</feature>
<reference evidence="10 11" key="1">
    <citation type="submission" date="2017-10" db="EMBL/GenBank/DDBJ databases">
        <title>FDA dAtabase for Regulatory Grade micrObial Sequences (FDA-ARGOS): Supporting development and validation of Infectious Disease Dx tests.</title>
        <authorList>
            <person name="Campos J."/>
            <person name="Goldberg B."/>
            <person name="Tallon L.J."/>
            <person name="Sadzewicz L."/>
            <person name="Sengamalay N."/>
            <person name="Ott S."/>
            <person name="Godinez A."/>
            <person name="Nagaraj S."/>
            <person name="Vyas G."/>
            <person name="Aluvathingal J."/>
            <person name="Nadendla S."/>
            <person name="Geyer C."/>
            <person name="Nandy P."/>
            <person name="Hobson J."/>
            <person name="Sichtig H."/>
        </authorList>
    </citation>
    <scope>NUCLEOTIDE SEQUENCE [LARGE SCALE GENOMIC DNA]</scope>
    <source>
        <strain evidence="10 11">FDAARGOS_185</strain>
    </source>
</reference>
<comment type="subcellular location">
    <subcellularLocation>
        <location evidence="8">Cytoplasm</location>
    </subcellularLocation>
</comment>
<accession>A0A2N8PV81</accession>
<dbReference type="EC" id="2.7.1.24" evidence="8 9"/>
<evidence type="ECO:0000256" key="3">
    <source>
        <dbReference type="ARBA" id="ARBA00022679"/>
    </source>
</evidence>
<evidence type="ECO:0000256" key="4">
    <source>
        <dbReference type="ARBA" id="ARBA00022741"/>
    </source>
</evidence>
<dbReference type="HAMAP" id="MF_00376">
    <property type="entry name" value="Dephospho_CoA_kinase"/>
    <property type="match status" value="1"/>
</dbReference>
<dbReference type="FunFam" id="3.40.50.300:FF:000991">
    <property type="entry name" value="Dephospho-CoA kinase"/>
    <property type="match status" value="1"/>
</dbReference>
<dbReference type="InterPro" id="IPR027417">
    <property type="entry name" value="P-loop_NTPase"/>
</dbReference>
<dbReference type="PANTHER" id="PTHR10695">
    <property type="entry name" value="DEPHOSPHO-COA KINASE-RELATED"/>
    <property type="match status" value="1"/>
</dbReference>
<proteinExistence type="inferred from homology"/>
<evidence type="ECO:0000256" key="9">
    <source>
        <dbReference type="NCBIfam" id="TIGR00152"/>
    </source>
</evidence>
<keyword evidence="5 8" id="KW-0418">Kinase</keyword>
<gene>
    <name evidence="8" type="primary">coaE</name>
    <name evidence="10" type="ORF">AUF17_08290</name>
</gene>
<evidence type="ECO:0000313" key="11">
    <source>
        <dbReference type="Proteomes" id="UP000316316"/>
    </source>
</evidence>
<dbReference type="Pfam" id="PF01121">
    <property type="entry name" value="CoaE"/>
    <property type="match status" value="1"/>
</dbReference>
<dbReference type="Proteomes" id="UP000316316">
    <property type="component" value="Unassembled WGS sequence"/>
</dbReference>
<protein>
    <recommendedName>
        <fullName evidence="8 9">Dephospho-CoA kinase</fullName>
        <ecNumber evidence="8 9">2.7.1.24</ecNumber>
    </recommendedName>
    <alternativeName>
        <fullName evidence="8">Dephosphocoenzyme A kinase</fullName>
    </alternativeName>
</protein>
<dbReference type="EMBL" id="PDXQ01000001">
    <property type="protein sequence ID" value="TRZ34087.1"/>
    <property type="molecule type" value="Genomic_DNA"/>
</dbReference>
<evidence type="ECO:0000256" key="2">
    <source>
        <dbReference type="ARBA" id="ARBA00022490"/>
    </source>
</evidence>
<keyword evidence="6 8" id="KW-0067">ATP-binding</keyword>
<dbReference type="CDD" id="cd02022">
    <property type="entry name" value="DPCK"/>
    <property type="match status" value="1"/>
</dbReference>
<dbReference type="UniPathway" id="UPA00241">
    <property type="reaction ID" value="UER00356"/>
</dbReference>
<comment type="caution">
    <text evidence="10">The sequence shown here is derived from an EMBL/GenBank/DDBJ whole genome shotgun (WGS) entry which is preliminary data.</text>
</comment>
<dbReference type="PROSITE" id="PS51219">
    <property type="entry name" value="DPCK"/>
    <property type="match status" value="1"/>
</dbReference>
<keyword evidence="3 8" id="KW-0808">Transferase</keyword>
<dbReference type="Gene3D" id="3.40.50.300">
    <property type="entry name" value="P-loop containing nucleotide triphosphate hydrolases"/>
    <property type="match status" value="1"/>
</dbReference>
<dbReference type="GO" id="GO:0005737">
    <property type="term" value="C:cytoplasm"/>
    <property type="evidence" value="ECO:0007669"/>
    <property type="project" value="UniProtKB-SubCell"/>
</dbReference>
<dbReference type="PANTHER" id="PTHR10695:SF46">
    <property type="entry name" value="BIFUNCTIONAL COENZYME A SYNTHASE-RELATED"/>
    <property type="match status" value="1"/>
</dbReference>
<comment type="pathway">
    <text evidence="8">Cofactor biosynthesis; coenzyme A biosynthesis; CoA from (R)-pantothenate: step 5/5.</text>
</comment>
<dbReference type="AlphaFoldDB" id="A0A2N8PV81"/>
<keyword evidence="2 8" id="KW-0963">Cytoplasm</keyword>
<dbReference type="GO" id="GO:0015937">
    <property type="term" value="P:coenzyme A biosynthetic process"/>
    <property type="evidence" value="ECO:0007669"/>
    <property type="project" value="UniProtKB-UniRule"/>
</dbReference>
<name>A0A2N8PV81_ENTAV</name>
<dbReference type="GO" id="GO:0004140">
    <property type="term" value="F:dephospho-CoA kinase activity"/>
    <property type="evidence" value="ECO:0007669"/>
    <property type="project" value="UniProtKB-UniRule"/>
</dbReference>
<organism evidence="10 11">
    <name type="scientific">Enterococcus avium</name>
    <name type="common">Streptococcus avium</name>
    <dbReference type="NCBI Taxonomy" id="33945"/>
    <lineage>
        <taxon>Bacteria</taxon>
        <taxon>Bacillati</taxon>
        <taxon>Bacillota</taxon>
        <taxon>Bacilli</taxon>
        <taxon>Lactobacillales</taxon>
        <taxon>Enterococcaceae</taxon>
        <taxon>Enterococcus</taxon>
    </lineage>
</organism>
<evidence type="ECO:0000256" key="5">
    <source>
        <dbReference type="ARBA" id="ARBA00022777"/>
    </source>
</evidence>
<comment type="function">
    <text evidence="8">Catalyzes the phosphorylation of the 3'-hydroxyl group of dephosphocoenzyme A to form coenzyme A.</text>
</comment>
<comment type="catalytic activity">
    <reaction evidence="8">
        <text>3'-dephospho-CoA + ATP = ADP + CoA + H(+)</text>
        <dbReference type="Rhea" id="RHEA:18245"/>
        <dbReference type="ChEBI" id="CHEBI:15378"/>
        <dbReference type="ChEBI" id="CHEBI:30616"/>
        <dbReference type="ChEBI" id="CHEBI:57287"/>
        <dbReference type="ChEBI" id="CHEBI:57328"/>
        <dbReference type="ChEBI" id="CHEBI:456216"/>
        <dbReference type="EC" id="2.7.1.24"/>
    </reaction>
</comment>
<dbReference type="NCBIfam" id="TIGR00152">
    <property type="entry name" value="dephospho-CoA kinase"/>
    <property type="match status" value="1"/>
</dbReference>
<dbReference type="RefSeq" id="WP_102871174.1">
    <property type="nucleotide sequence ID" value="NZ_JAEMPA010000338.1"/>
</dbReference>
<dbReference type="InterPro" id="IPR001977">
    <property type="entry name" value="Depp_CoAkinase"/>
</dbReference>
<comment type="similarity">
    <text evidence="1 8">Belongs to the CoaE family.</text>
</comment>
<evidence type="ECO:0000256" key="6">
    <source>
        <dbReference type="ARBA" id="ARBA00022840"/>
    </source>
</evidence>
<evidence type="ECO:0000256" key="8">
    <source>
        <dbReference type="HAMAP-Rule" id="MF_00376"/>
    </source>
</evidence>
<keyword evidence="7 8" id="KW-0173">Coenzyme A biosynthesis</keyword>
<keyword evidence="4 8" id="KW-0547">Nucleotide-binding</keyword>
<sequence length="199" mass="22607">MSFVLGVTGGIASGKTTVVDFFKAEGFPVVDGDIVAREVVEPGTEGLRALEKVFGKTILQNDGSLDRKKMGTLIFQNEQKRHLLNKTLDPFIRDEIKKQTLEAKKGSHLVIVDIPLLFEGHYESMMDEVATVYVTPEIQLERLMARNNLSEEEALKRINSQLPLEEKKKRADLVFDNCNSQETTRQQVLKWLERKKFVS</sequence>
<evidence type="ECO:0000256" key="1">
    <source>
        <dbReference type="ARBA" id="ARBA00009018"/>
    </source>
</evidence>
<dbReference type="GO" id="GO:0005524">
    <property type="term" value="F:ATP binding"/>
    <property type="evidence" value="ECO:0007669"/>
    <property type="project" value="UniProtKB-UniRule"/>
</dbReference>